<protein>
    <submittedName>
        <fullName evidence="1">AhpD family alkylhydroperoxidase</fullName>
    </submittedName>
</protein>
<dbReference type="OrthoDB" id="5397985at2"/>
<dbReference type="GO" id="GO:0004601">
    <property type="term" value="F:peroxidase activity"/>
    <property type="evidence" value="ECO:0007669"/>
    <property type="project" value="UniProtKB-KW"/>
</dbReference>
<evidence type="ECO:0000313" key="1">
    <source>
        <dbReference type="EMBL" id="TYO98130.1"/>
    </source>
</evidence>
<comment type="caution">
    <text evidence="1">The sequence shown here is derived from an EMBL/GenBank/DDBJ whole genome shotgun (WGS) entry which is preliminary data.</text>
</comment>
<accession>A0A5D3WKW1</accession>
<keyword evidence="1" id="KW-0560">Oxidoreductase</keyword>
<dbReference type="SUPFAM" id="SSF69118">
    <property type="entry name" value="AhpD-like"/>
    <property type="match status" value="1"/>
</dbReference>
<keyword evidence="1" id="KW-0575">Peroxidase</keyword>
<dbReference type="AlphaFoldDB" id="A0A5D3WKW1"/>
<dbReference type="Proteomes" id="UP000324159">
    <property type="component" value="Unassembled WGS sequence"/>
</dbReference>
<evidence type="ECO:0000313" key="2">
    <source>
        <dbReference type="Proteomes" id="UP000324159"/>
    </source>
</evidence>
<name>A0A5D3WKW1_9BACT</name>
<sequence>MKIRKTFFDFEYSEVLDGKTRELIRVACAVAVHCPD</sequence>
<gene>
    <name evidence="1" type="ORF">EDC39_10867</name>
</gene>
<proteinExistence type="predicted"/>
<keyword evidence="2" id="KW-1185">Reference proteome</keyword>
<reference evidence="1 2" key="1">
    <citation type="submission" date="2019-07" db="EMBL/GenBank/DDBJ databases">
        <title>Genomic Encyclopedia of Type Strains, Phase IV (KMG-IV): sequencing the most valuable type-strain genomes for metagenomic binning, comparative biology and taxonomic classification.</title>
        <authorList>
            <person name="Goeker M."/>
        </authorList>
    </citation>
    <scope>NUCLEOTIDE SEQUENCE [LARGE SCALE GENOMIC DNA]</scope>
    <source>
        <strain evidence="1 2">SS015</strain>
    </source>
</reference>
<organism evidence="1 2">
    <name type="scientific">Geothermobacter ehrlichii</name>
    <dbReference type="NCBI Taxonomy" id="213224"/>
    <lineage>
        <taxon>Bacteria</taxon>
        <taxon>Pseudomonadati</taxon>
        <taxon>Thermodesulfobacteriota</taxon>
        <taxon>Desulfuromonadia</taxon>
        <taxon>Desulfuromonadales</taxon>
        <taxon>Geothermobacteraceae</taxon>
        <taxon>Geothermobacter</taxon>
    </lineage>
</organism>
<dbReference type="InterPro" id="IPR029032">
    <property type="entry name" value="AhpD-like"/>
</dbReference>
<dbReference type="EMBL" id="VNIB01000008">
    <property type="protein sequence ID" value="TYO98130.1"/>
    <property type="molecule type" value="Genomic_DNA"/>
</dbReference>